<name>A0A067PPS2_9AGAM</name>
<organism evidence="2 3">
    <name type="scientific">Jaapia argillacea MUCL 33604</name>
    <dbReference type="NCBI Taxonomy" id="933084"/>
    <lineage>
        <taxon>Eukaryota</taxon>
        <taxon>Fungi</taxon>
        <taxon>Dikarya</taxon>
        <taxon>Basidiomycota</taxon>
        <taxon>Agaricomycotina</taxon>
        <taxon>Agaricomycetes</taxon>
        <taxon>Agaricomycetidae</taxon>
        <taxon>Jaapiales</taxon>
        <taxon>Jaapiaceae</taxon>
        <taxon>Jaapia</taxon>
    </lineage>
</organism>
<evidence type="ECO:0000313" key="2">
    <source>
        <dbReference type="EMBL" id="KDQ53297.1"/>
    </source>
</evidence>
<protein>
    <submittedName>
        <fullName evidence="2">Uncharacterized protein</fullName>
    </submittedName>
</protein>
<evidence type="ECO:0000256" key="1">
    <source>
        <dbReference type="SAM" id="MobiDB-lite"/>
    </source>
</evidence>
<reference evidence="3" key="1">
    <citation type="journal article" date="2014" name="Proc. Natl. Acad. Sci. U.S.A.">
        <title>Extensive sampling of basidiomycete genomes demonstrates inadequacy of the white-rot/brown-rot paradigm for wood decay fungi.</title>
        <authorList>
            <person name="Riley R."/>
            <person name="Salamov A.A."/>
            <person name="Brown D.W."/>
            <person name="Nagy L.G."/>
            <person name="Floudas D."/>
            <person name="Held B.W."/>
            <person name="Levasseur A."/>
            <person name="Lombard V."/>
            <person name="Morin E."/>
            <person name="Otillar R."/>
            <person name="Lindquist E.A."/>
            <person name="Sun H."/>
            <person name="LaButti K.M."/>
            <person name="Schmutz J."/>
            <person name="Jabbour D."/>
            <person name="Luo H."/>
            <person name="Baker S.E."/>
            <person name="Pisabarro A.G."/>
            <person name="Walton J.D."/>
            <person name="Blanchette R.A."/>
            <person name="Henrissat B."/>
            <person name="Martin F."/>
            <person name="Cullen D."/>
            <person name="Hibbett D.S."/>
            <person name="Grigoriev I.V."/>
        </authorList>
    </citation>
    <scope>NUCLEOTIDE SEQUENCE [LARGE SCALE GENOMIC DNA]</scope>
    <source>
        <strain evidence="3">MUCL 33604</strain>
    </source>
</reference>
<dbReference type="Proteomes" id="UP000027265">
    <property type="component" value="Unassembled WGS sequence"/>
</dbReference>
<proteinExistence type="predicted"/>
<dbReference type="HOGENOM" id="CLU_2004254_0_0_1"/>
<sequence length="124" mass="13259">MVSLPSFLARHYSRSSSVCYSVPSPAKRVTSSVLCLTGSKVISPFGALGVIMREKIRRALHEQYPALHDHVRAGGMATFLGDIAIDLSILEDDPRSDAHPPIHPAAVTSVGSGSPEKESKSSYV</sequence>
<dbReference type="OrthoDB" id="3257778at2759"/>
<feature type="compositionally biased region" description="Basic and acidic residues" evidence="1">
    <location>
        <begin position="115"/>
        <end position="124"/>
    </location>
</feature>
<accession>A0A067PPS2</accession>
<gene>
    <name evidence="2" type="ORF">JAAARDRAFT_432060</name>
</gene>
<dbReference type="InParanoid" id="A0A067PPS2"/>
<dbReference type="EMBL" id="KL197734">
    <property type="protein sequence ID" value="KDQ53297.1"/>
    <property type="molecule type" value="Genomic_DNA"/>
</dbReference>
<feature type="region of interest" description="Disordered" evidence="1">
    <location>
        <begin position="95"/>
        <end position="124"/>
    </location>
</feature>
<dbReference type="AlphaFoldDB" id="A0A067PPS2"/>
<keyword evidence="3" id="KW-1185">Reference proteome</keyword>
<evidence type="ECO:0000313" key="3">
    <source>
        <dbReference type="Proteomes" id="UP000027265"/>
    </source>
</evidence>